<reference evidence="1" key="1">
    <citation type="journal article" date="2021" name="Sci. Adv.">
        <title>The American lobster genome reveals insights on longevity, neural, and immune adaptations.</title>
        <authorList>
            <person name="Polinski J.M."/>
            <person name="Zimin A.V."/>
            <person name="Clark K.F."/>
            <person name="Kohn A.B."/>
            <person name="Sadowski N."/>
            <person name="Timp W."/>
            <person name="Ptitsyn A."/>
            <person name="Khanna P."/>
            <person name="Romanova D.Y."/>
            <person name="Williams P."/>
            <person name="Greenwood S.J."/>
            <person name="Moroz L.L."/>
            <person name="Walt D.R."/>
            <person name="Bodnar A.G."/>
        </authorList>
    </citation>
    <scope>NUCLEOTIDE SEQUENCE</scope>
    <source>
        <strain evidence="1">GMGI-L3</strain>
    </source>
</reference>
<accession>A0A8J5J8H2</accession>
<keyword evidence="2" id="KW-1185">Reference proteome</keyword>
<name>A0A8J5J8H2_HOMAM</name>
<dbReference type="AlphaFoldDB" id="A0A8J5J8H2"/>
<gene>
    <name evidence="1" type="ORF">Hamer_G019965</name>
</gene>
<sequence>MSHSVHPPTRTEVFRRQASQVLKETNFTVLLTHGQTYTRKVFRSRSVGPAVVGLCRGNLTVYGHKASKHGFLQPINSSRH</sequence>
<comment type="caution">
    <text evidence="1">The sequence shown here is derived from an EMBL/GenBank/DDBJ whole genome shotgun (WGS) entry which is preliminary data.</text>
</comment>
<evidence type="ECO:0000313" key="1">
    <source>
        <dbReference type="EMBL" id="KAG7154547.1"/>
    </source>
</evidence>
<proteinExistence type="predicted"/>
<organism evidence="1 2">
    <name type="scientific">Homarus americanus</name>
    <name type="common">American lobster</name>
    <dbReference type="NCBI Taxonomy" id="6706"/>
    <lineage>
        <taxon>Eukaryota</taxon>
        <taxon>Metazoa</taxon>
        <taxon>Ecdysozoa</taxon>
        <taxon>Arthropoda</taxon>
        <taxon>Crustacea</taxon>
        <taxon>Multicrustacea</taxon>
        <taxon>Malacostraca</taxon>
        <taxon>Eumalacostraca</taxon>
        <taxon>Eucarida</taxon>
        <taxon>Decapoda</taxon>
        <taxon>Pleocyemata</taxon>
        <taxon>Astacidea</taxon>
        <taxon>Nephropoidea</taxon>
        <taxon>Nephropidae</taxon>
        <taxon>Homarus</taxon>
    </lineage>
</organism>
<evidence type="ECO:0000313" key="2">
    <source>
        <dbReference type="Proteomes" id="UP000747542"/>
    </source>
</evidence>
<dbReference type="Proteomes" id="UP000747542">
    <property type="component" value="Unassembled WGS sequence"/>
</dbReference>
<protein>
    <submittedName>
        <fullName evidence="1">Uncharacterized protein</fullName>
    </submittedName>
</protein>
<dbReference type="EMBL" id="JAHLQT010044137">
    <property type="protein sequence ID" value="KAG7154547.1"/>
    <property type="molecule type" value="Genomic_DNA"/>
</dbReference>